<gene>
    <name evidence="5" type="ORF">COOX1_2836</name>
</gene>
<keyword evidence="2" id="KW-1282">Carboxysome</keyword>
<evidence type="ECO:0000256" key="2">
    <source>
        <dbReference type="ARBA" id="ARBA00023669"/>
    </source>
</evidence>
<sequence>MIIGRVVGNVWATRKEEVLVGIKFLVVQPHGPDGQGRGEPVVAADRVGGRVGRHGDRDSGKLRPACVRGTVAH</sequence>
<name>A0A6F9EEK7_9BACL</name>
<dbReference type="SUPFAM" id="SSF159133">
    <property type="entry name" value="EutN/CcmL-like"/>
    <property type="match status" value="1"/>
</dbReference>
<evidence type="ECO:0000313" key="5">
    <source>
        <dbReference type="EMBL" id="CAB3395287.1"/>
    </source>
</evidence>
<evidence type="ECO:0000256" key="1">
    <source>
        <dbReference type="ARBA" id="ARBA00023587"/>
    </source>
</evidence>
<evidence type="ECO:0000256" key="3">
    <source>
        <dbReference type="ARBA" id="ARBA00024446"/>
    </source>
</evidence>
<evidence type="ECO:0000313" key="6">
    <source>
        <dbReference type="Proteomes" id="UP000502196"/>
    </source>
</evidence>
<accession>A0A6F9EEK7</accession>
<dbReference type="Pfam" id="PF03319">
    <property type="entry name" value="EutN_CcmL"/>
    <property type="match status" value="1"/>
</dbReference>
<dbReference type="GO" id="GO:0031470">
    <property type="term" value="C:carboxysome"/>
    <property type="evidence" value="ECO:0007669"/>
    <property type="project" value="UniProtKB-SubCell"/>
</dbReference>
<dbReference type="InterPro" id="IPR036677">
    <property type="entry name" value="EutN_CcmL_sf"/>
</dbReference>
<dbReference type="EMBL" id="LR792683">
    <property type="protein sequence ID" value="CAB3395287.1"/>
    <property type="molecule type" value="Genomic_DNA"/>
</dbReference>
<dbReference type="Gene3D" id="2.40.50.220">
    <property type="entry name" value="EutN/Ccml"/>
    <property type="match status" value="1"/>
</dbReference>
<dbReference type="AlphaFoldDB" id="A0A6F9EEK7"/>
<comment type="subcellular location">
    <subcellularLocation>
        <location evidence="1">Carboxysome</location>
    </subcellularLocation>
</comment>
<reference evidence="5 6" key="1">
    <citation type="submission" date="2020-04" db="EMBL/GenBank/DDBJ databases">
        <authorList>
            <person name="Hogendoorn C."/>
        </authorList>
    </citation>
    <scope>NUCLEOTIDE SEQUENCE [LARGE SCALE GENOMIC DNA]</scope>
    <source>
        <strain evidence="5">COOX1</strain>
    </source>
</reference>
<protein>
    <recommendedName>
        <fullName evidence="7">Ethanolamine utilization protein EutN</fullName>
    </recommendedName>
</protein>
<evidence type="ECO:0008006" key="7">
    <source>
        <dbReference type="Google" id="ProtNLM"/>
    </source>
</evidence>
<dbReference type="PROSITE" id="PS51932">
    <property type="entry name" value="BMV"/>
    <property type="match status" value="1"/>
</dbReference>
<feature type="region of interest" description="Disordered" evidence="4">
    <location>
        <begin position="33"/>
        <end position="63"/>
    </location>
</feature>
<keyword evidence="3" id="KW-1283">Bacterial microcompartment</keyword>
<organism evidence="5 6">
    <name type="scientific">Kyrpidia spormannii</name>
    <dbReference type="NCBI Taxonomy" id="2055160"/>
    <lineage>
        <taxon>Bacteria</taxon>
        <taxon>Bacillati</taxon>
        <taxon>Bacillota</taxon>
        <taxon>Bacilli</taxon>
        <taxon>Bacillales</taxon>
        <taxon>Alicyclobacillaceae</taxon>
        <taxon>Kyrpidia</taxon>
    </lineage>
</organism>
<proteinExistence type="predicted"/>
<dbReference type="PANTHER" id="PTHR36539">
    <property type="entry name" value="ETHANOLAMINE UTILIZATION PROTEIN EUTN"/>
    <property type="match status" value="1"/>
</dbReference>
<evidence type="ECO:0000256" key="4">
    <source>
        <dbReference type="SAM" id="MobiDB-lite"/>
    </source>
</evidence>
<dbReference type="Proteomes" id="UP000502196">
    <property type="component" value="Chromosome"/>
</dbReference>
<dbReference type="InterPro" id="IPR004992">
    <property type="entry name" value="EutN_CcmL"/>
</dbReference>